<feature type="transmembrane region" description="Helical" evidence="8">
    <location>
        <begin position="89"/>
        <end position="112"/>
    </location>
</feature>
<feature type="transmembrane region" description="Helical" evidence="8">
    <location>
        <begin position="283"/>
        <end position="301"/>
    </location>
</feature>
<evidence type="ECO:0000256" key="5">
    <source>
        <dbReference type="ARBA" id="ARBA00022989"/>
    </source>
</evidence>
<evidence type="ECO:0000256" key="8">
    <source>
        <dbReference type="SAM" id="Phobius"/>
    </source>
</evidence>
<evidence type="ECO:0000313" key="10">
    <source>
        <dbReference type="EMBL" id="KAL3233824.1"/>
    </source>
</evidence>
<dbReference type="EMBL" id="JBEVYD010000004">
    <property type="protein sequence ID" value="KAL3233824.1"/>
    <property type="molecule type" value="Genomic_DNA"/>
</dbReference>
<dbReference type="InterPro" id="IPR000326">
    <property type="entry name" value="PAP2/HPO"/>
</dbReference>
<accession>A0ABR4NY89</accession>
<keyword evidence="3" id="KW-0378">Hydrolase</keyword>
<evidence type="ECO:0000256" key="2">
    <source>
        <dbReference type="ARBA" id="ARBA00022692"/>
    </source>
</evidence>
<keyword evidence="2 8" id="KW-0812">Transmembrane</keyword>
<dbReference type="SMART" id="SM00014">
    <property type="entry name" value="acidPPc"/>
    <property type="match status" value="1"/>
</dbReference>
<evidence type="ECO:0000259" key="9">
    <source>
        <dbReference type="SMART" id="SM00014"/>
    </source>
</evidence>
<evidence type="ECO:0000256" key="4">
    <source>
        <dbReference type="ARBA" id="ARBA00022824"/>
    </source>
</evidence>
<gene>
    <name evidence="10" type="ORF">RNJ44_03864</name>
</gene>
<comment type="subcellular location">
    <subcellularLocation>
        <location evidence="1">Endoplasmic reticulum membrane</location>
        <topology evidence="1">Multi-pass membrane protein</topology>
    </subcellularLocation>
</comment>
<feature type="domain" description="Phosphatidic acid phosphatase type 2/haloperoxidase" evidence="9">
    <location>
        <begin position="118"/>
        <end position="238"/>
    </location>
</feature>
<reference evidence="10 11" key="1">
    <citation type="submission" date="2024-05" db="EMBL/GenBank/DDBJ databases">
        <title>Long read based assembly of the Candida bracarensis genome reveals expanded adhesin content.</title>
        <authorList>
            <person name="Marcet-Houben M."/>
            <person name="Ksiezopolska E."/>
            <person name="Gabaldon T."/>
        </authorList>
    </citation>
    <scope>NUCLEOTIDE SEQUENCE [LARGE SCALE GENOMIC DNA]</scope>
    <source>
        <strain evidence="10 11">CBM6</strain>
    </source>
</reference>
<dbReference type="SUPFAM" id="SSF48317">
    <property type="entry name" value="Acid phosphatase/Vanadium-dependent haloperoxidase"/>
    <property type="match status" value="1"/>
</dbReference>
<feature type="transmembrane region" description="Helical" evidence="8">
    <location>
        <begin position="322"/>
        <end position="339"/>
    </location>
</feature>
<protein>
    <submittedName>
        <fullName evidence="10">Dihydrosphingosine 1-phosphate phosphatase LCB3</fullName>
    </submittedName>
</protein>
<evidence type="ECO:0000256" key="7">
    <source>
        <dbReference type="ARBA" id="ARBA00038324"/>
    </source>
</evidence>
<keyword evidence="4" id="KW-0256">Endoplasmic reticulum</keyword>
<keyword evidence="6 8" id="KW-0472">Membrane</keyword>
<keyword evidence="5 8" id="KW-1133">Transmembrane helix</keyword>
<comment type="similarity">
    <text evidence="7">Belongs to the type 2 lipid phosphate phosphatase family.</text>
</comment>
<evidence type="ECO:0000256" key="6">
    <source>
        <dbReference type="ARBA" id="ARBA00023136"/>
    </source>
</evidence>
<dbReference type="CDD" id="cd03388">
    <property type="entry name" value="PAP2_SPPase1"/>
    <property type="match status" value="1"/>
</dbReference>
<dbReference type="Proteomes" id="UP001623330">
    <property type="component" value="Unassembled WGS sequence"/>
</dbReference>
<keyword evidence="11" id="KW-1185">Reference proteome</keyword>
<evidence type="ECO:0000256" key="1">
    <source>
        <dbReference type="ARBA" id="ARBA00004477"/>
    </source>
</evidence>
<dbReference type="InterPro" id="IPR036938">
    <property type="entry name" value="PAP2/HPO_sf"/>
</dbReference>
<dbReference type="Pfam" id="PF01569">
    <property type="entry name" value="PAP2"/>
    <property type="match status" value="1"/>
</dbReference>
<comment type="caution">
    <text evidence="10">The sequence shown here is derived from an EMBL/GenBank/DDBJ whole genome shotgun (WGS) entry which is preliminary data.</text>
</comment>
<feature type="transmembrane region" description="Helical" evidence="8">
    <location>
        <begin position="124"/>
        <end position="141"/>
    </location>
</feature>
<dbReference type="PANTHER" id="PTHR14969:SF28">
    <property type="entry name" value="DIHYDROSPHINGOSINE 1-PHOSPHATE PHOSPHATASE LCB3-RELATED"/>
    <property type="match status" value="1"/>
</dbReference>
<organism evidence="10 11">
    <name type="scientific">Nakaseomyces bracarensis</name>
    <dbReference type="NCBI Taxonomy" id="273131"/>
    <lineage>
        <taxon>Eukaryota</taxon>
        <taxon>Fungi</taxon>
        <taxon>Dikarya</taxon>
        <taxon>Ascomycota</taxon>
        <taxon>Saccharomycotina</taxon>
        <taxon>Saccharomycetes</taxon>
        <taxon>Saccharomycetales</taxon>
        <taxon>Saccharomycetaceae</taxon>
        <taxon>Nakaseomyces</taxon>
    </lineage>
</organism>
<dbReference type="PANTHER" id="PTHR14969">
    <property type="entry name" value="SPHINGOSINE-1-PHOSPHATE PHOSPHOHYDROLASE"/>
    <property type="match status" value="1"/>
</dbReference>
<sequence length="414" mass="47753">MSVVEIITTETKVNKSKNEKKNERTVRVEKVIDKHIHSDPGNHPAEHFQKRMSPMRFWMRQTLTKYTDHQSEFLSNIQSKFRHPVLDVYFKYSAFMGAHTFYIITLPIPIWFGHWELTRDLVYIFGYSIYLSGYLKDYWCLPRPKSPPVKRITLSKYTTREYGAPSSHTANATGVSVYFLWHIWVQHNVSIQMKALLSVAVLFYYFTLVLGRVYCGMHGVLDLVSGIGVGLVCFILKLVMDYGFPNFHSDHYKWFPAASIAFNLMLLYTHIKPVDECPCFEDSVAFVGVVSGLDISNWLIARYNLDLTCSVVPLTVDNAITIPGRVFFGVLCVVIWKYLLSKPVVYFFLVHVLQFKDDRKEIHAKHEKTTHEAECPLHIGVPNIEILGRFIIYAGIPSTVSLICPYVFERMNIA</sequence>
<evidence type="ECO:0000256" key="3">
    <source>
        <dbReference type="ARBA" id="ARBA00022801"/>
    </source>
</evidence>
<feature type="transmembrane region" description="Helical" evidence="8">
    <location>
        <begin position="220"/>
        <end position="240"/>
    </location>
</feature>
<proteinExistence type="inferred from homology"/>
<feature type="transmembrane region" description="Helical" evidence="8">
    <location>
        <begin position="390"/>
        <end position="408"/>
    </location>
</feature>
<feature type="transmembrane region" description="Helical" evidence="8">
    <location>
        <begin position="195"/>
        <end position="214"/>
    </location>
</feature>
<dbReference type="Gene3D" id="1.20.144.10">
    <property type="entry name" value="Phosphatidic acid phosphatase type 2/haloperoxidase"/>
    <property type="match status" value="1"/>
</dbReference>
<name>A0ABR4NY89_9SACH</name>
<evidence type="ECO:0000313" key="11">
    <source>
        <dbReference type="Proteomes" id="UP001623330"/>
    </source>
</evidence>